<organism evidence="1 2">
    <name type="scientific">Linnemannia hyalina</name>
    <dbReference type="NCBI Taxonomy" id="64524"/>
    <lineage>
        <taxon>Eukaryota</taxon>
        <taxon>Fungi</taxon>
        <taxon>Fungi incertae sedis</taxon>
        <taxon>Mucoromycota</taxon>
        <taxon>Mortierellomycotina</taxon>
        <taxon>Mortierellomycetes</taxon>
        <taxon>Mortierellales</taxon>
        <taxon>Mortierellaceae</taxon>
        <taxon>Linnemannia</taxon>
    </lineage>
</organism>
<dbReference type="OrthoDB" id="2446071at2759"/>
<proteinExistence type="predicted"/>
<accession>A0A9P7XNP3</accession>
<dbReference type="Proteomes" id="UP000707451">
    <property type="component" value="Unassembled WGS sequence"/>
</dbReference>
<evidence type="ECO:0000313" key="1">
    <source>
        <dbReference type="EMBL" id="KAG9062881.1"/>
    </source>
</evidence>
<evidence type="ECO:0000313" key="2">
    <source>
        <dbReference type="Proteomes" id="UP000707451"/>
    </source>
</evidence>
<protein>
    <submittedName>
        <fullName evidence="1">Uncharacterized protein</fullName>
    </submittedName>
</protein>
<comment type="caution">
    <text evidence="1">The sequence shown here is derived from an EMBL/GenBank/DDBJ whole genome shotgun (WGS) entry which is preliminary data.</text>
</comment>
<sequence length="205" mass="22872">MTEAIINIRSRFDPRSGQQIILWNDIVKVFKHAEYVQHANTFVPYLANDDFEDMMGLKTGSVKAYTSVFKPKPDWITFRESKYYRTSLVCPNKTSQSGELMVLSRSDIPLSAFSSAIIANATCVTELIIDLQSEMTASEFRSLQDAVLIFELSSLNIRNLGFIVPAAAERRSVPTLNFNADSNTDKKGPVPFTTATLQHSLAAPQ</sequence>
<keyword evidence="2" id="KW-1185">Reference proteome</keyword>
<dbReference type="AlphaFoldDB" id="A0A9P7XNP3"/>
<reference evidence="1" key="1">
    <citation type="submission" date="2021-06" db="EMBL/GenBank/DDBJ databases">
        <title>Genome Sequence of Mortierella hyaline Strain SCG-10, a Cold-Adapted, Nitrate-Reducing Fungus Isolated from Soil in Minnesota, USA.</title>
        <authorList>
            <person name="Aldossari N."/>
        </authorList>
    </citation>
    <scope>NUCLEOTIDE SEQUENCE</scope>
    <source>
        <strain evidence="1">SCG-10</strain>
    </source>
</reference>
<gene>
    <name evidence="1" type="ORF">KI688_005188</name>
</gene>
<dbReference type="EMBL" id="JAHRHY010000018">
    <property type="protein sequence ID" value="KAG9062881.1"/>
    <property type="molecule type" value="Genomic_DNA"/>
</dbReference>
<name>A0A9P7XNP3_9FUNG</name>